<dbReference type="CDD" id="cd12952">
    <property type="entry name" value="MMP_ACEL2062"/>
    <property type="match status" value="1"/>
</dbReference>
<dbReference type="RefSeq" id="WP_183642785.1">
    <property type="nucleotide sequence ID" value="NZ_JACHBL010000001.1"/>
</dbReference>
<dbReference type="EMBL" id="JACHBL010000001">
    <property type="protein sequence ID" value="MBB5598700.1"/>
    <property type="molecule type" value="Genomic_DNA"/>
</dbReference>
<gene>
    <name evidence="1" type="ORF">BKA12_001780</name>
</gene>
<comment type="caution">
    <text evidence="1">The sequence shown here is derived from an EMBL/GenBank/DDBJ whole genome shotgun (WGS) entry which is preliminary data.</text>
</comment>
<protein>
    <submittedName>
        <fullName evidence="1">Putative Zn-dependent protease with MMP-like domain</fullName>
    </submittedName>
</protein>
<dbReference type="InterPro" id="IPR038555">
    <property type="entry name" value="Zincin_1_sf"/>
</dbReference>
<dbReference type="InterPro" id="IPR010428">
    <property type="entry name" value="Zincin_1"/>
</dbReference>
<organism evidence="1 2">
    <name type="scientific">Neomicrococcus lactis</name>
    <dbReference type="NCBI Taxonomy" id="732241"/>
    <lineage>
        <taxon>Bacteria</taxon>
        <taxon>Bacillati</taxon>
        <taxon>Actinomycetota</taxon>
        <taxon>Actinomycetes</taxon>
        <taxon>Micrococcales</taxon>
        <taxon>Micrococcaceae</taxon>
        <taxon>Neomicrococcus</taxon>
    </lineage>
</organism>
<keyword evidence="2" id="KW-1185">Reference proteome</keyword>
<sequence length="131" mass="14802">MAFQMSGDEFQQCVERALARMPQSVMTKLENVAVFIEDRYDPAIHGVDDDASSPFMVGHILGLYEGIPMTERTWGWDAGKLPDHIFLYQESILEICESAQQVETQIAITIVHEIAHHFGIDDDLLHDLGWG</sequence>
<dbReference type="SUPFAM" id="SSF55486">
    <property type="entry name" value="Metalloproteases ('zincins'), catalytic domain"/>
    <property type="match status" value="1"/>
</dbReference>
<dbReference type="Gene3D" id="3.30.2010.20">
    <property type="match status" value="1"/>
</dbReference>
<keyword evidence="1" id="KW-0378">Hydrolase</keyword>
<dbReference type="Proteomes" id="UP000523863">
    <property type="component" value="Unassembled WGS sequence"/>
</dbReference>
<dbReference type="Pfam" id="PF06262">
    <property type="entry name" value="Zincin_1"/>
    <property type="match status" value="1"/>
</dbReference>
<accession>A0A7W9DBI6</accession>
<dbReference type="GO" id="GO:0006508">
    <property type="term" value="P:proteolysis"/>
    <property type="evidence" value="ECO:0007669"/>
    <property type="project" value="UniProtKB-KW"/>
</dbReference>
<dbReference type="AlphaFoldDB" id="A0A7W9DBI6"/>
<name>A0A7W9DBI6_9MICC</name>
<evidence type="ECO:0000313" key="2">
    <source>
        <dbReference type="Proteomes" id="UP000523863"/>
    </source>
</evidence>
<evidence type="ECO:0000313" key="1">
    <source>
        <dbReference type="EMBL" id="MBB5598700.1"/>
    </source>
</evidence>
<reference evidence="1 2" key="1">
    <citation type="submission" date="2020-08" db="EMBL/GenBank/DDBJ databases">
        <title>Sequencing the genomes of 1000 actinobacteria strains.</title>
        <authorList>
            <person name="Klenk H.-P."/>
        </authorList>
    </citation>
    <scope>NUCLEOTIDE SEQUENCE [LARGE SCALE GENOMIC DNA]</scope>
    <source>
        <strain evidence="1 2">DSM 23694</strain>
    </source>
</reference>
<dbReference type="GO" id="GO:0008233">
    <property type="term" value="F:peptidase activity"/>
    <property type="evidence" value="ECO:0007669"/>
    <property type="project" value="UniProtKB-KW"/>
</dbReference>
<keyword evidence="1" id="KW-0645">Protease</keyword>
<proteinExistence type="predicted"/>